<protein>
    <submittedName>
        <fullName evidence="2">Uncharacterized protein</fullName>
    </submittedName>
</protein>
<gene>
    <name evidence="2" type="ORF">ACH5RR_039313</name>
</gene>
<reference evidence="2 3" key="1">
    <citation type="submission" date="2024-11" db="EMBL/GenBank/DDBJ databases">
        <title>A near-complete genome assembly of Cinchona calisaya.</title>
        <authorList>
            <person name="Lian D.C."/>
            <person name="Zhao X.W."/>
            <person name="Wei L."/>
        </authorList>
    </citation>
    <scope>NUCLEOTIDE SEQUENCE [LARGE SCALE GENOMIC DNA]</scope>
    <source>
        <tissue evidence="2">Nenye</tissue>
    </source>
</reference>
<name>A0ABD2Y1Z0_9GENT</name>
<evidence type="ECO:0000313" key="3">
    <source>
        <dbReference type="Proteomes" id="UP001630127"/>
    </source>
</evidence>
<accession>A0ABD2Y1Z0</accession>
<dbReference type="EMBL" id="JBJUIK010000016">
    <property type="protein sequence ID" value="KAL3500220.1"/>
    <property type="molecule type" value="Genomic_DNA"/>
</dbReference>
<evidence type="ECO:0000256" key="1">
    <source>
        <dbReference type="SAM" id="MobiDB-lite"/>
    </source>
</evidence>
<dbReference type="Proteomes" id="UP001630127">
    <property type="component" value="Unassembled WGS sequence"/>
</dbReference>
<feature type="region of interest" description="Disordered" evidence="1">
    <location>
        <begin position="1"/>
        <end position="28"/>
    </location>
</feature>
<evidence type="ECO:0000313" key="2">
    <source>
        <dbReference type="EMBL" id="KAL3500220.1"/>
    </source>
</evidence>
<comment type="caution">
    <text evidence="2">The sequence shown here is derived from an EMBL/GenBank/DDBJ whole genome shotgun (WGS) entry which is preliminary data.</text>
</comment>
<organism evidence="2 3">
    <name type="scientific">Cinchona calisaya</name>
    <dbReference type="NCBI Taxonomy" id="153742"/>
    <lineage>
        <taxon>Eukaryota</taxon>
        <taxon>Viridiplantae</taxon>
        <taxon>Streptophyta</taxon>
        <taxon>Embryophyta</taxon>
        <taxon>Tracheophyta</taxon>
        <taxon>Spermatophyta</taxon>
        <taxon>Magnoliopsida</taxon>
        <taxon>eudicotyledons</taxon>
        <taxon>Gunneridae</taxon>
        <taxon>Pentapetalae</taxon>
        <taxon>asterids</taxon>
        <taxon>lamiids</taxon>
        <taxon>Gentianales</taxon>
        <taxon>Rubiaceae</taxon>
        <taxon>Cinchonoideae</taxon>
        <taxon>Cinchoneae</taxon>
        <taxon>Cinchona</taxon>
    </lineage>
</organism>
<sequence>MMVHPQQQQQKDATNNRNKGTQPILVKEDDPKIVKDPIDFLGIPDSNKLEYRVSDDTAAIFVTKDLGKEAHSFSDYELAKMTVKISTALGGMEELSVRA</sequence>
<keyword evidence="3" id="KW-1185">Reference proteome</keyword>
<feature type="compositionally biased region" description="Polar residues" evidence="1">
    <location>
        <begin position="1"/>
        <end position="21"/>
    </location>
</feature>
<dbReference type="AlphaFoldDB" id="A0ABD2Y1Z0"/>
<proteinExistence type="predicted"/>